<dbReference type="SMART" id="SM00304">
    <property type="entry name" value="HAMP"/>
    <property type="match status" value="2"/>
</dbReference>
<dbReference type="InterPro" id="IPR051310">
    <property type="entry name" value="MCP_chemotaxis"/>
</dbReference>
<dbReference type="InterPro" id="IPR004090">
    <property type="entry name" value="Chemotax_Me-accpt_rcpt"/>
</dbReference>
<evidence type="ECO:0000313" key="9">
    <source>
        <dbReference type="Proteomes" id="UP001163882"/>
    </source>
</evidence>
<sequence length="682" mass="71791">MTTTIAAMVVTAVVLSVGAVVMAVYINLSANSDAVARSSQQANIRTASTILGGMGGIQVDWTEEGDVASIGTWVMPRFYNNDIADSIARVTGETTAIFAWNADTQAFEQVTTSMVDADGNRVVQDPIPANGEIHTQILEQGALFTETDVNGEHYYSVYQPITYLSGTDVLGLLYVGVSQDAITAVVTDTMNLLLIVAGIALAVMCVVSIFASRLIARPIPVLSGVMGSIAQNEFDVEVPYTDRKNEVGDMARAVEVFRENGQKVAAMTEAEAARIIADEQARRAMMGDLQTAFGNVVDAAIAGDFSQRVEANFADAELNGLAGSVNDLVSTVDRGLRETAGVLGALANTDLTSRVMGEYQGAFAQLKNDTNAVAEKLSDIVLELRGTSRTLKTATGEILSGANDLSERTTRQAATIEETSAAMEQLAATVMDNARRAQDASQTAASVTKSAEEGGEVMEAATSAMERITTSSAKVSDIIKMIDDIAFQTNLLALNASVEAARAGDAGKGFAVVAVEVRRLAQSAASASSEVKALIEQSANEVDGGSKLVAQAAEKLVAMLEAARTNTSQMQQIANDSREQASSIEEVNAAVRQMDEMTQHNAALVEETNAAIAQTEEQATALDRIVDIFKIDRATAIAQSPTSHGSGSGSGDARALQNKVKQAAGAYLSHGNAAVDQEWSEF</sequence>
<dbReference type="InterPro" id="IPR004089">
    <property type="entry name" value="MCPsignal_dom"/>
</dbReference>
<dbReference type="PROSITE" id="PS50885">
    <property type="entry name" value="HAMP"/>
    <property type="match status" value="2"/>
</dbReference>
<dbReference type="SUPFAM" id="SSF58104">
    <property type="entry name" value="Methyl-accepting chemotaxis protein (MCP) signaling domain"/>
    <property type="match status" value="1"/>
</dbReference>
<dbReference type="Gene3D" id="6.10.340.10">
    <property type="match status" value="1"/>
</dbReference>
<dbReference type="Pfam" id="PF18947">
    <property type="entry name" value="HAMP_2"/>
    <property type="match status" value="1"/>
</dbReference>
<feature type="domain" description="HAMP" evidence="7">
    <location>
        <begin position="330"/>
        <end position="382"/>
    </location>
</feature>
<keyword evidence="3" id="KW-0807">Transducer</keyword>
<feature type="domain" description="Methyl-accepting transducer" evidence="6">
    <location>
        <begin position="387"/>
        <end position="616"/>
    </location>
</feature>
<dbReference type="PRINTS" id="PR00260">
    <property type="entry name" value="CHEMTRNSDUCR"/>
</dbReference>
<evidence type="ECO:0000313" key="8">
    <source>
        <dbReference type="EMBL" id="UYQ72459.1"/>
    </source>
</evidence>
<dbReference type="PANTHER" id="PTHR43531">
    <property type="entry name" value="PROTEIN ICFG"/>
    <property type="match status" value="1"/>
</dbReference>
<reference evidence="8" key="1">
    <citation type="submission" date="2022-10" db="EMBL/GenBank/DDBJ databases">
        <title>YIM 151497 complete genome.</title>
        <authorList>
            <person name="Chen X."/>
        </authorList>
    </citation>
    <scope>NUCLEOTIDE SEQUENCE</scope>
    <source>
        <strain evidence="8">YIM 151497</strain>
    </source>
</reference>
<keyword evidence="4" id="KW-0175">Coiled coil</keyword>
<feature type="transmembrane region" description="Helical" evidence="5">
    <location>
        <begin position="6"/>
        <end position="28"/>
    </location>
</feature>
<keyword evidence="5" id="KW-0812">Transmembrane</keyword>
<feature type="coiled-coil region" evidence="4">
    <location>
        <begin position="587"/>
        <end position="625"/>
    </location>
</feature>
<dbReference type="PANTHER" id="PTHR43531:SF14">
    <property type="entry name" value="METHYL-ACCEPTING CHEMOTAXIS PROTEIN I-RELATED"/>
    <property type="match status" value="1"/>
</dbReference>
<gene>
    <name evidence="8" type="ORF">OF122_01310</name>
</gene>
<keyword evidence="9" id="KW-1185">Reference proteome</keyword>
<dbReference type="SUPFAM" id="SSF158472">
    <property type="entry name" value="HAMP domain-like"/>
    <property type="match status" value="1"/>
</dbReference>
<protein>
    <submittedName>
        <fullName evidence="8">Methyl-accepting chemotaxis protein</fullName>
    </submittedName>
</protein>
<dbReference type="Pfam" id="PF17201">
    <property type="entry name" value="Cache_3-Cache_2"/>
    <property type="match status" value="1"/>
</dbReference>
<organism evidence="8 9">
    <name type="scientific">Pelagibacterium flavum</name>
    <dbReference type="NCBI Taxonomy" id="2984530"/>
    <lineage>
        <taxon>Bacteria</taxon>
        <taxon>Pseudomonadati</taxon>
        <taxon>Pseudomonadota</taxon>
        <taxon>Alphaproteobacteria</taxon>
        <taxon>Hyphomicrobiales</taxon>
        <taxon>Devosiaceae</taxon>
        <taxon>Pelagibacterium</taxon>
    </lineage>
</organism>
<evidence type="ECO:0000256" key="4">
    <source>
        <dbReference type="SAM" id="Coils"/>
    </source>
</evidence>
<dbReference type="InterPro" id="IPR033462">
    <property type="entry name" value="Cache_3-Cache_2"/>
</dbReference>
<dbReference type="Pfam" id="PF00672">
    <property type="entry name" value="HAMP"/>
    <property type="match status" value="1"/>
</dbReference>
<keyword evidence="5" id="KW-0472">Membrane</keyword>
<dbReference type="Proteomes" id="UP001163882">
    <property type="component" value="Chromosome"/>
</dbReference>
<comment type="similarity">
    <text evidence="2">Belongs to the methyl-accepting chemotaxis (MCP) protein family.</text>
</comment>
<dbReference type="Gene3D" id="1.10.287.950">
    <property type="entry name" value="Methyl-accepting chemotaxis protein"/>
    <property type="match status" value="1"/>
</dbReference>
<feature type="domain" description="HAMP" evidence="7">
    <location>
        <begin position="213"/>
        <end position="266"/>
    </location>
</feature>
<dbReference type="SMART" id="SM00283">
    <property type="entry name" value="MA"/>
    <property type="match status" value="1"/>
</dbReference>
<evidence type="ECO:0000256" key="2">
    <source>
        <dbReference type="ARBA" id="ARBA00029447"/>
    </source>
</evidence>
<proteinExistence type="inferred from homology"/>
<dbReference type="PROSITE" id="PS50111">
    <property type="entry name" value="CHEMOTAXIS_TRANSDUC_2"/>
    <property type="match status" value="1"/>
</dbReference>
<accession>A0ABY6ISP9</accession>
<keyword evidence="1" id="KW-0488">Methylation</keyword>
<evidence type="ECO:0000256" key="3">
    <source>
        <dbReference type="PROSITE-ProRule" id="PRU00284"/>
    </source>
</evidence>
<keyword evidence="5" id="KW-1133">Transmembrane helix</keyword>
<dbReference type="Pfam" id="PF00015">
    <property type="entry name" value="MCPsignal"/>
    <property type="match status" value="1"/>
</dbReference>
<evidence type="ECO:0000259" key="7">
    <source>
        <dbReference type="PROSITE" id="PS50885"/>
    </source>
</evidence>
<evidence type="ECO:0000256" key="1">
    <source>
        <dbReference type="ARBA" id="ARBA00022481"/>
    </source>
</evidence>
<dbReference type="RefSeq" id="WP_264226092.1">
    <property type="nucleotide sequence ID" value="NZ_CP107716.1"/>
</dbReference>
<dbReference type="InterPro" id="IPR003660">
    <property type="entry name" value="HAMP_dom"/>
</dbReference>
<name>A0ABY6ISP9_9HYPH</name>
<dbReference type="EMBL" id="CP107716">
    <property type="protein sequence ID" value="UYQ72459.1"/>
    <property type="molecule type" value="Genomic_DNA"/>
</dbReference>
<evidence type="ECO:0000256" key="5">
    <source>
        <dbReference type="SAM" id="Phobius"/>
    </source>
</evidence>
<evidence type="ECO:0000259" key="6">
    <source>
        <dbReference type="PROSITE" id="PS50111"/>
    </source>
</evidence>
<feature type="transmembrane region" description="Helical" evidence="5">
    <location>
        <begin position="192"/>
        <end position="211"/>
    </location>
</feature>